<dbReference type="OrthoDB" id="7949440at2"/>
<comment type="caution">
    <text evidence="1">The sequence shown here is derived from an EMBL/GenBank/DDBJ whole genome shotgun (WGS) entry which is preliminary data.</text>
</comment>
<dbReference type="Proteomes" id="UP000320653">
    <property type="component" value="Unassembled WGS sequence"/>
</dbReference>
<gene>
    <name evidence="1" type="ORF">FHW37_111128</name>
</gene>
<dbReference type="AlphaFoldDB" id="A0A561QB91"/>
<name>A0A561QB91_9HYPH</name>
<dbReference type="EMBL" id="VIWP01000011">
    <property type="protein sequence ID" value="TWF47625.1"/>
    <property type="molecule type" value="Genomic_DNA"/>
</dbReference>
<accession>A0A561QB91</accession>
<proteinExistence type="predicted"/>
<keyword evidence="2" id="KW-1185">Reference proteome</keyword>
<evidence type="ECO:0000313" key="1">
    <source>
        <dbReference type="EMBL" id="TWF47625.1"/>
    </source>
</evidence>
<evidence type="ECO:0000313" key="2">
    <source>
        <dbReference type="Proteomes" id="UP000320653"/>
    </source>
</evidence>
<protein>
    <submittedName>
        <fullName evidence="1">Uncharacterized protein</fullName>
    </submittedName>
</protein>
<dbReference type="RefSeq" id="WP_145642481.1">
    <property type="nucleotide sequence ID" value="NZ_VIWP01000011.1"/>
</dbReference>
<organism evidence="1 2">
    <name type="scientific">Neorhizobium alkalisoli</name>
    <dbReference type="NCBI Taxonomy" id="528178"/>
    <lineage>
        <taxon>Bacteria</taxon>
        <taxon>Pseudomonadati</taxon>
        <taxon>Pseudomonadota</taxon>
        <taxon>Alphaproteobacteria</taxon>
        <taxon>Hyphomicrobiales</taxon>
        <taxon>Rhizobiaceae</taxon>
        <taxon>Rhizobium/Agrobacterium group</taxon>
        <taxon>Neorhizobium</taxon>
    </lineage>
</organism>
<sequence>MPGTYTSFYVVAFKLDDRDQAVQAFPPRLAASETAAIEAAEALAHDHAGVLAWRRDNDPVVGEEGDPVVILSIGRVGDFG</sequence>
<reference evidence="1 2" key="1">
    <citation type="submission" date="2019-06" db="EMBL/GenBank/DDBJ databases">
        <title>Sorghum-associated microbial communities from plants grown in Nebraska, USA.</title>
        <authorList>
            <person name="Schachtman D."/>
        </authorList>
    </citation>
    <scope>NUCLEOTIDE SEQUENCE [LARGE SCALE GENOMIC DNA]</scope>
    <source>
        <strain evidence="1 2">1225</strain>
    </source>
</reference>